<accession>A0ABR2LAD8</accession>
<comment type="similarity">
    <text evidence="3">Belongs to the Nudix hydrolase family.</text>
</comment>
<proteinExistence type="inferred from homology"/>
<keyword evidence="6" id="KW-1185">Reference proteome</keyword>
<evidence type="ECO:0000313" key="6">
    <source>
        <dbReference type="Proteomes" id="UP001470230"/>
    </source>
</evidence>
<dbReference type="InterPro" id="IPR015797">
    <property type="entry name" value="NUDIX_hydrolase-like_dom_sf"/>
</dbReference>
<dbReference type="InterPro" id="IPR020084">
    <property type="entry name" value="NUDIX_hydrolase_CS"/>
</dbReference>
<comment type="caution">
    <text evidence="5">The sequence shown here is derived from an EMBL/GenBank/DDBJ whole genome shotgun (WGS) entry which is preliminary data.</text>
</comment>
<dbReference type="InterPro" id="IPR014078">
    <property type="entry name" value="Nudix_YtkD"/>
</dbReference>
<evidence type="ECO:0000313" key="5">
    <source>
        <dbReference type="EMBL" id="KAK8900308.1"/>
    </source>
</evidence>
<protein>
    <recommendedName>
        <fullName evidence="4">Nudix hydrolase domain-containing protein</fullName>
    </recommendedName>
</protein>
<reference evidence="5 6" key="1">
    <citation type="submission" date="2024-04" db="EMBL/GenBank/DDBJ databases">
        <title>Tritrichomonas musculus Genome.</title>
        <authorList>
            <person name="Alves-Ferreira E."/>
            <person name="Grigg M."/>
            <person name="Lorenzi H."/>
            <person name="Galac M."/>
        </authorList>
    </citation>
    <scope>NUCLEOTIDE SEQUENCE [LARGE SCALE GENOMIC DNA]</scope>
    <source>
        <strain evidence="5 6">EAF2021</strain>
    </source>
</reference>
<sequence length="196" mass="22575">MENIVCVNAELEVNNLMKKLKEEIKKSQRVSLINNDIKVEENANASKVRKLAELHCKIYPFESLSPLKYVVVCSLYNGKILLSRRKDRKTWETQGGHIESGETPKEAAQRELYEESGVTDAILFPVCDYLGYNTTEWAYGEIFYACVNSIGEMPKYEMEEIQLFDELPENLTYPSATPEFFKITKSIIKKMNETKP</sequence>
<name>A0ABR2LAD8_9EUKA</name>
<feature type="domain" description="Nudix hydrolase" evidence="4">
    <location>
        <begin position="65"/>
        <end position="189"/>
    </location>
</feature>
<evidence type="ECO:0000259" key="4">
    <source>
        <dbReference type="PROSITE" id="PS51462"/>
    </source>
</evidence>
<comment type="cofactor">
    <cofactor evidence="1">
        <name>Mg(2+)</name>
        <dbReference type="ChEBI" id="CHEBI:18420"/>
    </cofactor>
</comment>
<dbReference type="PANTHER" id="PTHR43046">
    <property type="entry name" value="GDP-MANNOSE MANNOSYL HYDROLASE"/>
    <property type="match status" value="1"/>
</dbReference>
<organism evidence="5 6">
    <name type="scientific">Tritrichomonas musculus</name>
    <dbReference type="NCBI Taxonomy" id="1915356"/>
    <lineage>
        <taxon>Eukaryota</taxon>
        <taxon>Metamonada</taxon>
        <taxon>Parabasalia</taxon>
        <taxon>Tritrichomonadida</taxon>
        <taxon>Tritrichomonadidae</taxon>
        <taxon>Tritrichomonas</taxon>
    </lineage>
</organism>
<evidence type="ECO:0000256" key="2">
    <source>
        <dbReference type="ARBA" id="ARBA00022801"/>
    </source>
</evidence>
<evidence type="ECO:0000256" key="1">
    <source>
        <dbReference type="ARBA" id="ARBA00001946"/>
    </source>
</evidence>
<dbReference type="CDD" id="cd04665">
    <property type="entry name" value="NUDIX_RppH"/>
    <property type="match status" value="1"/>
</dbReference>
<dbReference type="InterPro" id="IPR000086">
    <property type="entry name" value="NUDIX_hydrolase_dom"/>
</dbReference>
<gene>
    <name evidence="5" type="ORF">M9Y10_002631</name>
</gene>
<dbReference type="PROSITE" id="PS51462">
    <property type="entry name" value="NUDIX"/>
    <property type="match status" value="1"/>
</dbReference>
<dbReference type="Proteomes" id="UP001470230">
    <property type="component" value="Unassembled WGS sequence"/>
</dbReference>
<dbReference type="InterPro" id="IPR020476">
    <property type="entry name" value="Nudix_hydrolase"/>
</dbReference>
<dbReference type="PANTHER" id="PTHR43046:SF14">
    <property type="entry name" value="MUTT_NUDIX FAMILY PROTEIN"/>
    <property type="match status" value="1"/>
</dbReference>
<keyword evidence="2 3" id="KW-0378">Hydrolase</keyword>
<dbReference type="Pfam" id="PF00293">
    <property type="entry name" value="NUDIX"/>
    <property type="match status" value="1"/>
</dbReference>
<dbReference type="EMBL" id="JAPFFF010000001">
    <property type="protein sequence ID" value="KAK8900308.1"/>
    <property type="molecule type" value="Genomic_DNA"/>
</dbReference>
<dbReference type="Gene3D" id="3.90.79.10">
    <property type="entry name" value="Nucleoside Triphosphate Pyrophosphohydrolase"/>
    <property type="match status" value="1"/>
</dbReference>
<dbReference type="SUPFAM" id="SSF55811">
    <property type="entry name" value="Nudix"/>
    <property type="match status" value="1"/>
</dbReference>
<dbReference type="PROSITE" id="PS00893">
    <property type="entry name" value="NUDIX_BOX"/>
    <property type="match status" value="1"/>
</dbReference>
<evidence type="ECO:0000256" key="3">
    <source>
        <dbReference type="RuleBase" id="RU003476"/>
    </source>
</evidence>
<dbReference type="PRINTS" id="PR00502">
    <property type="entry name" value="NUDIXFAMILY"/>
</dbReference>